<keyword evidence="10" id="KW-0472">Membrane</keyword>
<keyword evidence="7 14" id="KW-0418">Kinase</keyword>
<dbReference type="SUPFAM" id="SSF55874">
    <property type="entry name" value="ATPase domain of HSP90 chaperone/DNA topoisomerase II/histidine kinase"/>
    <property type="match status" value="1"/>
</dbReference>
<sequence>MTVSPWRRPRSLSAQLTARNVLLLAVALVLAAGVAAGGLYTVLVRDIDSELRSSHDAIRNSSFTRMDAERLVDLVGAVENQFGAGAGNGYAMLSARGPLVLTEDGEPVEVGPADRYSPGAAARRRAIADAVDDPAGWARSGEIRSFEAAGVPYRAKVTALRDGGYIVAVASTESVRANVTKLIVIEAVTGAVLLSVLAVASLVTARRRLRPLGDMVDTATAIADGELTGADLARRVEPRGRDATEVARLRTALNAMLHQIEGAFETRERSAAQLRRFAADASHELRTPLASVRGYLQLYERGMLDGDEERSRALARMTAETERMARLVNELLLLARLDRQPELRPRAVDLARVAADALDDLTAQQPERPVHRELPAEGCPVLADEATLRQIVGNLVANVRVHTPPEARVRVRVAREGGPGAERGVLCVADTGPGMEPADADRIFDRFFRAPGRGSGSENGSGLGMSVVRAGTEAQGGTVRVATAPGEGLAVTVTLPAAVPGAAPAEGDPAGAAPAEAAPAETAPVETEQPSP</sequence>
<dbReference type="SMART" id="SM00388">
    <property type="entry name" value="HisKA"/>
    <property type="match status" value="1"/>
</dbReference>
<keyword evidence="8" id="KW-1133">Transmembrane helix</keyword>
<dbReference type="GO" id="GO:0005886">
    <property type="term" value="C:plasma membrane"/>
    <property type="evidence" value="ECO:0007669"/>
    <property type="project" value="UniProtKB-SubCell"/>
</dbReference>
<evidence type="ECO:0000313" key="14">
    <source>
        <dbReference type="EMBL" id="AXK32910.1"/>
    </source>
</evidence>
<dbReference type="FunFam" id="1.10.287.130:FF:000001">
    <property type="entry name" value="Two-component sensor histidine kinase"/>
    <property type="match status" value="1"/>
</dbReference>
<feature type="domain" description="Histidine kinase" evidence="12">
    <location>
        <begin position="280"/>
        <end position="499"/>
    </location>
</feature>
<dbReference type="InterPro" id="IPR003661">
    <property type="entry name" value="HisK_dim/P_dom"/>
</dbReference>
<feature type="region of interest" description="Disordered" evidence="11">
    <location>
        <begin position="500"/>
        <end position="532"/>
    </location>
</feature>
<dbReference type="RefSeq" id="WP_208877448.1">
    <property type="nucleotide sequence ID" value="NZ_CP031320.1"/>
</dbReference>
<dbReference type="Proteomes" id="UP000254425">
    <property type="component" value="Chromosome"/>
</dbReference>
<dbReference type="Pfam" id="PF00512">
    <property type="entry name" value="HisKA"/>
    <property type="match status" value="1"/>
</dbReference>
<dbReference type="Pfam" id="PF02518">
    <property type="entry name" value="HATPase_c"/>
    <property type="match status" value="1"/>
</dbReference>
<comment type="subcellular location">
    <subcellularLocation>
        <location evidence="2">Cell membrane</location>
    </subcellularLocation>
</comment>
<protein>
    <recommendedName>
        <fullName evidence="3">histidine kinase</fullName>
        <ecNumber evidence="3">2.7.13.3</ecNumber>
    </recommendedName>
</protein>
<dbReference type="CDD" id="cd00082">
    <property type="entry name" value="HisKA"/>
    <property type="match status" value="1"/>
</dbReference>
<evidence type="ECO:0000256" key="8">
    <source>
        <dbReference type="ARBA" id="ARBA00022989"/>
    </source>
</evidence>
<keyword evidence="6" id="KW-0812">Transmembrane</keyword>
<evidence type="ECO:0000259" key="12">
    <source>
        <dbReference type="PROSITE" id="PS50109"/>
    </source>
</evidence>
<dbReference type="Gene3D" id="1.10.287.130">
    <property type="match status" value="1"/>
</dbReference>
<dbReference type="CDD" id="cd06225">
    <property type="entry name" value="HAMP"/>
    <property type="match status" value="1"/>
</dbReference>
<dbReference type="InterPro" id="IPR003594">
    <property type="entry name" value="HATPase_dom"/>
</dbReference>
<name>A0A345XMP4_9ACTN</name>
<keyword evidence="5" id="KW-0808">Transferase</keyword>
<evidence type="ECO:0000256" key="3">
    <source>
        <dbReference type="ARBA" id="ARBA00012438"/>
    </source>
</evidence>
<reference evidence="14 15" key="1">
    <citation type="submission" date="2018-07" db="EMBL/GenBank/DDBJ databases">
        <title>Draft genome of the type strain Streptomyces armeniacus ATCC 15676.</title>
        <authorList>
            <person name="Labana P."/>
            <person name="Gosse J.T."/>
            <person name="Boddy C.N."/>
        </authorList>
    </citation>
    <scope>NUCLEOTIDE SEQUENCE [LARGE SCALE GENOMIC DNA]</scope>
    <source>
        <strain evidence="14 15">ATCC 15676</strain>
    </source>
</reference>
<dbReference type="SMART" id="SM00304">
    <property type="entry name" value="HAMP"/>
    <property type="match status" value="1"/>
</dbReference>
<evidence type="ECO:0000256" key="6">
    <source>
        <dbReference type="ARBA" id="ARBA00022692"/>
    </source>
</evidence>
<keyword evidence="4" id="KW-0597">Phosphoprotein</keyword>
<dbReference type="InterPro" id="IPR004358">
    <property type="entry name" value="Sig_transdc_His_kin-like_C"/>
</dbReference>
<evidence type="ECO:0000256" key="4">
    <source>
        <dbReference type="ARBA" id="ARBA00022553"/>
    </source>
</evidence>
<proteinExistence type="predicted"/>
<evidence type="ECO:0000256" key="5">
    <source>
        <dbReference type="ARBA" id="ARBA00022679"/>
    </source>
</evidence>
<organism evidence="14 15">
    <name type="scientific">Streptomyces armeniacus</name>
    <dbReference type="NCBI Taxonomy" id="83291"/>
    <lineage>
        <taxon>Bacteria</taxon>
        <taxon>Bacillati</taxon>
        <taxon>Actinomycetota</taxon>
        <taxon>Actinomycetes</taxon>
        <taxon>Kitasatosporales</taxon>
        <taxon>Streptomycetaceae</taxon>
        <taxon>Streptomyces</taxon>
    </lineage>
</organism>
<dbReference type="PANTHER" id="PTHR45436:SF5">
    <property type="entry name" value="SENSOR HISTIDINE KINASE TRCS"/>
    <property type="match status" value="1"/>
</dbReference>
<keyword evidence="15" id="KW-1185">Reference proteome</keyword>
<dbReference type="Gene3D" id="6.10.340.10">
    <property type="match status" value="1"/>
</dbReference>
<dbReference type="SUPFAM" id="SSF47384">
    <property type="entry name" value="Homodimeric domain of signal transducing histidine kinase"/>
    <property type="match status" value="1"/>
</dbReference>
<dbReference type="InterPro" id="IPR036890">
    <property type="entry name" value="HATPase_C_sf"/>
</dbReference>
<dbReference type="InterPro" id="IPR050428">
    <property type="entry name" value="TCS_sensor_his_kinase"/>
</dbReference>
<gene>
    <name evidence="14" type="ORF">DVA86_09880</name>
</gene>
<keyword evidence="9" id="KW-0902">Two-component regulatory system</keyword>
<dbReference type="PRINTS" id="PR00344">
    <property type="entry name" value="BCTRLSENSOR"/>
</dbReference>
<evidence type="ECO:0000256" key="2">
    <source>
        <dbReference type="ARBA" id="ARBA00004236"/>
    </source>
</evidence>
<evidence type="ECO:0000256" key="11">
    <source>
        <dbReference type="SAM" id="MobiDB-lite"/>
    </source>
</evidence>
<dbReference type="AlphaFoldDB" id="A0A345XMP4"/>
<dbReference type="KEGG" id="sarm:DVA86_09880"/>
<dbReference type="InterPro" id="IPR003660">
    <property type="entry name" value="HAMP_dom"/>
</dbReference>
<dbReference type="InterPro" id="IPR036097">
    <property type="entry name" value="HisK_dim/P_sf"/>
</dbReference>
<dbReference type="GO" id="GO:0000155">
    <property type="term" value="F:phosphorelay sensor kinase activity"/>
    <property type="evidence" value="ECO:0007669"/>
    <property type="project" value="InterPro"/>
</dbReference>
<dbReference type="SMART" id="SM00387">
    <property type="entry name" value="HATPase_c"/>
    <property type="match status" value="1"/>
</dbReference>
<dbReference type="PROSITE" id="PS50109">
    <property type="entry name" value="HIS_KIN"/>
    <property type="match status" value="1"/>
</dbReference>
<feature type="domain" description="HAMP" evidence="13">
    <location>
        <begin position="206"/>
        <end position="265"/>
    </location>
</feature>
<evidence type="ECO:0000256" key="7">
    <source>
        <dbReference type="ARBA" id="ARBA00022777"/>
    </source>
</evidence>
<evidence type="ECO:0000256" key="9">
    <source>
        <dbReference type="ARBA" id="ARBA00023012"/>
    </source>
</evidence>
<evidence type="ECO:0000256" key="10">
    <source>
        <dbReference type="ARBA" id="ARBA00023136"/>
    </source>
</evidence>
<dbReference type="Gene3D" id="3.30.565.10">
    <property type="entry name" value="Histidine kinase-like ATPase, C-terminal domain"/>
    <property type="match status" value="1"/>
</dbReference>
<evidence type="ECO:0000259" key="13">
    <source>
        <dbReference type="PROSITE" id="PS50885"/>
    </source>
</evidence>
<dbReference type="EC" id="2.7.13.3" evidence="3"/>
<dbReference type="PROSITE" id="PS50885">
    <property type="entry name" value="HAMP"/>
    <property type="match status" value="1"/>
</dbReference>
<evidence type="ECO:0000256" key="1">
    <source>
        <dbReference type="ARBA" id="ARBA00000085"/>
    </source>
</evidence>
<dbReference type="EMBL" id="CP031320">
    <property type="protein sequence ID" value="AXK32910.1"/>
    <property type="molecule type" value="Genomic_DNA"/>
</dbReference>
<accession>A0A345XMP4</accession>
<dbReference type="Pfam" id="PF00672">
    <property type="entry name" value="HAMP"/>
    <property type="match status" value="1"/>
</dbReference>
<dbReference type="InterPro" id="IPR005467">
    <property type="entry name" value="His_kinase_dom"/>
</dbReference>
<dbReference type="PANTHER" id="PTHR45436">
    <property type="entry name" value="SENSOR HISTIDINE KINASE YKOH"/>
    <property type="match status" value="1"/>
</dbReference>
<evidence type="ECO:0000313" key="15">
    <source>
        <dbReference type="Proteomes" id="UP000254425"/>
    </source>
</evidence>
<comment type="catalytic activity">
    <reaction evidence="1">
        <text>ATP + protein L-histidine = ADP + protein N-phospho-L-histidine.</text>
        <dbReference type="EC" id="2.7.13.3"/>
    </reaction>
</comment>